<name>A0A382A758_9ZZZZ</name>
<proteinExistence type="predicted"/>
<gene>
    <name evidence="1" type="ORF">METZ01_LOCUS149751</name>
</gene>
<sequence length="108" mass="12905">MAYDCKVFDKNGNLKRIARSSEKFLRVTKNFLNQKSTKQALSYIKTMKDPKIVTGSKARFHDKECIVCKMVFHPRHKHTKYCSYECQHKFYREKKQIRKKIRSINSGK</sequence>
<accession>A0A382A758</accession>
<dbReference type="EMBL" id="UINC01024033">
    <property type="protein sequence ID" value="SVA96897.1"/>
    <property type="molecule type" value="Genomic_DNA"/>
</dbReference>
<protein>
    <submittedName>
        <fullName evidence="1">Uncharacterized protein</fullName>
    </submittedName>
</protein>
<dbReference type="AlphaFoldDB" id="A0A382A758"/>
<organism evidence="1">
    <name type="scientific">marine metagenome</name>
    <dbReference type="NCBI Taxonomy" id="408172"/>
    <lineage>
        <taxon>unclassified sequences</taxon>
        <taxon>metagenomes</taxon>
        <taxon>ecological metagenomes</taxon>
    </lineage>
</organism>
<reference evidence="1" key="1">
    <citation type="submission" date="2018-05" db="EMBL/GenBank/DDBJ databases">
        <authorList>
            <person name="Lanie J.A."/>
            <person name="Ng W.-L."/>
            <person name="Kazmierczak K.M."/>
            <person name="Andrzejewski T.M."/>
            <person name="Davidsen T.M."/>
            <person name="Wayne K.J."/>
            <person name="Tettelin H."/>
            <person name="Glass J.I."/>
            <person name="Rusch D."/>
            <person name="Podicherti R."/>
            <person name="Tsui H.-C.T."/>
            <person name="Winkler M.E."/>
        </authorList>
    </citation>
    <scope>NUCLEOTIDE SEQUENCE</scope>
</reference>
<evidence type="ECO:0000313" key="1">
    <source>
        <dbReference type="EMBL" id="SVA96897.1"/>
    </source>
</evidence>